<sequence>MARVSKDVSGGSGTIWNILRDAAARLLRMRADMMDIPSRRIEQPGTGSPERIQWVECGGRPFSLTLPAGEPLLEAVRSGFAAEGFGSGVVKLDGLKLSPFAYVMPALSKTPEHAAFYSETFRPEGGARIELGAMTFGERDGAPFFHAHALWTEGDGKRSGGHILPDETTVAETITLQAVGLDGAIYTAEPDGETNFKLFGPKPAAPSKAAQEGRFFALRVKPNVDFCGVLEAFGAEHGIREAVIHGGVGSTIGARFVDGGVVENFATEVAITEGRIVAGAGGLEATIDVALVDYSGALASGRLKRGDNPVLMTFELVLEAR</sequence>
<evidence type="ECO:0000259" key="1">
    <source>
        <dbReference type="PROSITE" id="PS51742"/>
    </source>
</evidence>
<dbReference type="AlphaFoldDB" id="A0A1T5FXQ5"/>
<evidence type="ECO:0000313" key="2">
    <source>
        <dbReference type="EMBL" id="SKC00995.1"/>
    </source>
</evidence>
<dbReference type="GO" id="GO:0003677">
    <property type="term" value="F:DNA binding"/>
    <property type="evidence" value="ECO:0007669"/>
    <property type="project" value="UniProtKB-KW"/>
</dbReference>
<keyword evidence="2" id="KW-0238">DNA-binding</keyword>
<gene>
    <name evidence="2" type="ORF">SAMN05660750_03609</name>
</gene>
<dbReference type="SUPFAM" id="SSF117856">
    <property type="entry name" value="AF0104/ALDC/Ptd012-like"/>
    <property type="match status" value="2"/>
</dbReference>
<dbReference type="EMBL" id="FUYX01000010">
    <property type="protein sequence ID" value="SKC00995.1"/>
    <property type="molecule type" value="Genomic_DNA"/>
</dbReference>
<accession>A0A1T5FXQ5</accession>
<dbReference type="Gene3D" id="3.30.1330.80">
    <property type="entry name" value="Hypothetical protein, similar to alpha- acetolactate decarboxylase, domain 2"/>
    <property type="match status" value="2"/>
</dbReference>
<feature type="domain" description="PPC" evidence="1">
    <location>
        <begin position="55"/>
        <end position="202"/>
    </location>
</feature>
<evidence type="ECO:0000313" key="3">
    <source>
        <dbReference type="Proteomes" id="UP000190130"/>
    </source>
</evidence>
<proteinExistence type="predicted"/>
<organism evidence="2 3">
    <name type="scientific">Bosea thiooxidans</name>
    <dbReference type="NCBI Taxonomy" id="53254"/>
    <lineage>
        <taxon>Bacteria</taxon>
        <taxon>Pseudomonadati</taxon>
        <taxon>Pseudomonadota</taxon>
        <taxon>Alphaproteobacteria</taxon>
        <taxon>Hyphomicrobiales</taxon>
        <taxon>Boseaceae</taxon>
        <taxon>Bosea</taxon>
    </lineage>
</organism>
<dbReference type="InterPro" id="IPR005175">
    <property type="entry name" value="PPC_dom"/>
</dbReference>
<dbReference type="PROSITE" id="PS51742">
    <property type="entry name" value="PPC"/>
    <property type="match status" value="1"/>
</dbReference>
<name>A0A1T5FXQ5_9HYPH</name>
<dbReference type="Proteomes" id="UP000190130">
    <property type="component" value="Unassembled WGS sequence"/>
</dbReference>
<reference evidence="2 3" key="1">
    <citation type="submission" date="2017-02" db="EMBL/GenBank/DDBJ databases">
        <authorList>
            <person name="Peterson S.W."/>
        </authorList>
    </citation>
    <scope>NUCLEOTIDE SEQUENCE [LARGE SCALE GENOMIC DNA]</scope>
    <source>
        <strain evidence="2 3">DSM 9653</strain>
    </source>
</reference>
<protein>
    <submittedName>
        <fullName evidence="2">Predicted DNA-binding protein with PD1-like DNA-binding motif</fullName>
    </submittedName>
</protein>